<protein>
    <submittedName>
        <fullName evidence="1">Uncharacterized protein</fullName>
    </submittedName>
</protein>
<name>A0A6A6PGQ4_9PEZI</name>
<dbReference type="EMBL" id="MU001642">
    <property type="protein sequence ID" value="KAF2479178.1"/>
    <property type="molecule type" value="Genomic_DNA"/>
</dbReference>
<keyword evidence="2" id="KW-1185">Reference proteome</keyword>
<sequence length="159" mass="18539">MDRRYGCLDRKMDRVPRQFRRGRRSRTMEELAMMQPCPSIPPLTAGQTRDFFRLFIPDFPRTSPPSRATPPHVQPHAHAGHDLCKQRFSAPYSQTTPTMSSYPRYPRARPCLRACRCTPDIPASYCWIIASKARFEPETKCRCSVAARLRRHFITVSRR</sequence>
<evidence type="ECO:0000313" key="1">
    <source>
        <dbReference type="EMBL" id="KAF2479178.1"/>
    </source>
</evidence>
<evidence type="ECO:0000313" key="2">
    <source>
        <dbReference type="Proteomes" id="UP000799767"/>
    </source>
</evidence>
<organism evidence="1 2">
    <name type="scientific">Neohortaea acidophila</name>
    <dbReference type="NCBI Taxonomy" id="245834"/>
    <lineage>
        <taxon>Eukaryota</taxon>
        <taxon>Fungi</taxon>
        <taxon>Dikarya</taxon>
        <taxon>Ascomycota</taxon>
        <taxon>Pezizomycotina</taxon>
        <taxon>Dothideomycetes</taxon>
        <taxon>Dothideomycetidae</taxon>
        <taxon>Mycosphaerellales</taxon>
        <taxon>Teratosphaeriaceae</taxon>
        <taxon>Neohortaea</taxon>
    </lineage>
</organism>
<dbReference type="Proteomes" id="UP000799767">
    <property type="component" value="Unassembled WGS sequence"/>
</dbReference>
<dbReference type="RefSeq" id="XP_033585748.1">
    <property type="nucleotide sequence ID" value="XM_033738460.1"/>
</dbReference>
<dbReference type="GeneID" id="54479462"/>
<reference evidence="1" key="1">
    <citation type="journal article" date="2020" name="Stud. Mycol.">
        <title>101 Dothideomycetes genomes: a test case for predicting lifestyles and emergence of pathogens.</title>
        <authorList>
            <person name="Haridas S."/>
            <person name="Albert R."/>
            <person name="Binder M."/>
            <person name="Bloem J."/>
            <person name="Labutti K."/>
            <person name="Salamov A."/>
            <person name="Andreopoulos B."/>
            <person name="Baker S."/>
            <person name="Barry K."/>
            <person name="Bills G."/>
            <person name="Bluhm B."/>
            <person name="Cannon C."/>
            <person name="Castanera R."/>
            <person name="Culley D."/>
            <person name="Daum C."/>
            <person name="Ezra D."/>
            <person name="Gonzalez J."/>
            <person name="Henrissat B."/>
            <person name="Kuo A."/>
            <person name="Liang C."/>
            <person name="Lipzen A."/>
            <person name="Lutzoni F."/>
            <person name="Magnuson J."/>
            <person name="Mondo S."/>
            <person name="Nolan M."/>
            <person name="Ohm R."/>
            <person name="Pangilinan J."/>
            <person name="Park H.-J."/>
            <person name="Ramirez L."/>
            <person name="Alfaro M."/>
            <person name="Sun H."/>
            <person name="Tritt A."/>
            <person name="Yoshinaga Y."/>
            <person name="Zwiers L.-H."/>
            <person name="Turgeon B."/>
            <person name="Goodwin S."/>
            <person name="Spatafora J."/>
            <person name="Crous P."/>
            <person name="Grigoriev I."/>
        </authorList>
    </citation>
    <scope>NUCLEOTIDE SEQUENCE</scope>
    <source>
        <strain evidence="1">CBS 113389</strain>
    </source>
</reference>
<gene>
    <name evidence="1" type="ORF">BDY17DRAFT_51171</name>
</gene>
<dbReference type="AlphaFoldDB" id="A0A6A6PGQ4"/>
<proteinExistence type="predicted"/>
<accession>A0A6A6PGQ4</accession>